<comment type="similarity">
    <text evidence="2 11">Belongs to the MICOS complex subunit Mic60 family.</text>
</comment>
<feature type="coiled-coil region" evidence="12">
    <location>
        <begin position="359"/>
        <end position="405"/>
    </location>
</feature>
<accession>A0A8H3ABZ7</accession>
<organism evidence="14 15">
    <name type="scientific">Rhizoctonia solani</name>
    <dbReference type="NCBI Taxonomy" id="456999"/>
    <lineage>
        <taxon>Eukaryota</taxon>
        <taxon>Fungi</taxon>
        <taxon>Dikarya</taxon>
        <taxon>Basidiomycota</taxon>
        <taxon>Agaricomycotina</taxon>
        <taxon>Agaricomycetes</taxon>
        <taxon>Cantharellales</taxon>
        <taxon>Ceratobasidiaceae</taxon>
        <taxon>Rhizoctonia</taxon>
    </lineage>
</organism>
<dbReference type="InterPro" id="IPR019133">
    <property type="entry name" value="MIC60"/>
</dbReference>
<keyword evidence="5 11" id="KW-0999">Mitochondrion inner membrane</keyword>
<evidence type="ECO:0000256" key="8">
    <source>
        <dbReference type="ARBA" id="ARBA00023128"/>
    </source>
</evidence>
<evidence type="ECO:0000256" key="1">
    <source>
        <dbReference type="ARBA" id="ARBA00004434"/>
    </source>
</evidence>
<evidence type="ECO:0000256" key="11">
    <source>
        <dbReference type="RuleBase" id="RU363000"/>
    </source>
</evidence>
<keyword evidence="7 12" id="KW-0175">Coiled coil</keyword>
<evidence type="ECO:0000313" key="15">
    <source>
        <dbReference type="Proteomes" id="UP000663841"/>
    </source>
</evidence>
<feature type="region of interest" description="Disordered" evidence="13">
    <location>
        <begin position="261"/>
        <end position="321"/>
    </location>
</feature>
<comment type="function">
    <text evidence="10">Component of the MICOS complex, a large protein complex of the mitochondrial inner membrane that plays crucial roles in the maintenance of crista junctions, inner membrane architecture, and formation of contact sites to the outer membrane. Plays a role in keeping cristae membranes connected to the inner boundary membrane. Also promotes protein import via the mitochondrial intermembrane space assembly (MIA) pathway.</text>
</comment>
<keyword evidence="9 11" id="KW-0472">Membrane</keyword>
<evidence type="ECO:0000256" key="3">
    <source>
        <dbReference type="ARBA" id="ARBA00018116"/>
    </source>
</evidence>
<dbReference type="Pfam" id="PF09731">
    <property type="entry name" value="Mitofilin"/>
    <property type="match status" value="1"/>
</dbReference>
<feature type="region of interest" description="Disordered" evidence="13">
    <location>
        <begin position="170"/>
        <end position="199"/>
    </location>
</feature>
<evidence type="ECO:0000256" key="12">
    <source>
        <dbReference type="SAM" id="Coils"/>
    </source>
</evidence>
<feature type="compositionally biased region" description="Pro residues" evidence="13">
    <location>
        <begin position="283"/>
        <end position="302"/>
    </location>
</feature>
<dbReference type="GO" id="GO:0042407">
    <property type="term" value="P:cristae formation"/>
    <property type="evidence" value="ECO:0007669"/>
    <property type="project" value="TreeGrafter"/>
</dbReference>
<dbReference type="PANTHER" id="PTHR15415:SF7">
    <property type="entry name" value="MICOS COMPLEX SUBUNIT MIC60"/>
    <property type="match status" value="1"/>
</dbReference>
<proteinExistence type="inferred from homology"/>
<comment type="subcellular location">
    <subcellularLocation>
        <location evidence="1 11">Mitochondrion inner membrane</location>
        <topology evidence="1 11">Single-pass membrane protein</topology>
    </subcellularLocation>
</comment>
<comment type="subunit">
    <text evidence="11">Component of the mitochondrial contact site and cristae organizing system (MICOS) complex.</text>
</comment>
<feature type="compositionally biased region" description="Low complexity" evidence="13">
    <location>
        <begin position="170"/>
        <end position="184"/>
    </location>
</feature>
<keyword evidence="4 11" id="KW-0812">Transmembrane</keyword>
<evidence type="ECO:0000256" key="4">
    <source>
        <dbReference type="ARBA" id="ARBA00022692"/>
    </source>
</evidence>
<evidence type="ECO:0000256" key="5">
    <source>
        <dbReference type="ARBA" id="ARBA00022792"/>
    </source>
</evidence>
<evidence type="ECO:0000256" key="10">
    <source>
        <dbReference type="ARBA" id="ARBA00025571"/>
    </source>
</evidence>
<dbReference type="GO" id="GO:0061617">
    <property type="term" value="C:MICOS complex"/>
    <property type="evidence" value="ECO:0007669"/>
    <property type="project" value="TreeGrafter"/>
</dbReference>
<dbReference type="Proteomes" id="UP000663841">
    <property type="component" value="Unassembled WGS sequence"/>
</dbReference>
<dbReference type="AlphaFoldDB" id="A0A8H3ABZ7"/>
<evidence type="ECO:0000256" key="6">
    <source>
        <dbReference type="ARBA" id="ARBA00022989"/>
    </source>
</evidence>
<keyword evidence="6 11" id="KW-1133">Transmembrane helix</keyword>
<dbReference type="EMBL" id="CAJMWW010000067">
    <property type="protein sequence ID" value="CAE6413505.1"/>
    <property type="molecule type" value="Genomic_DNA"/>
</dbReference>
<gene>
    <name evidence="14" type="ORF">RDB_LOCUS26711</name>
</gene>
<evidence type="ECO:0000256" key="7">
    <source>
        <dbReference type="ARBA" id="ARBA00023054"/>
    </source>
</evidence>
<evidence type="ECO:0000256" key="2">
    <source>
        <dbReference type="ARBA" id="ARBA00010877"/>
    </source>
</evidence>
<dbReference type="PANTHER" id="PTHR15415">
    <property type="entry name" value="MITOFILIN"/>
    <property type="match status" value="1"/>
</dbReference>
<evidence type="ECO:0000313" key="14">
    <source>
        <dbReference type="EMBL" id="CAE6413505.1"/>
    </source>
</evidence>
<keyword evidence="8 11" id="KW-0496">Mitochondrion</keyword>
<feature type="transmembrane region" description="Helical" evidence="11">
    <location>
        <begin position="73"/>
        <end position="92"/>
    </location>
</feature>
<evidence type="ECO:0000256" key="9">
    <source>
        <dbReference type="ARBA" id="ARBA00023136"/>
    </source>
</evidence>
<sequence length="692" mass="76755">MNSFHISSLGNSQVSHHMYRRRILLAPGAKPVVRVQRTRLVKGYATEVPPSATGTLPPPPPPKKKRGVFRRTLLYTSIFAGTFYGGSTLVALNSNRYYDFFVESVPGGAYIYARIDSHSDVILCIKHKINTIYAGEAIMEIVADQGWDKVPLSSIPQKTIDATKDTYNKLSSSISTSSPSPAGSKKPESPSLADRARKASQAFITKVERNPNAPDYSNVGKQTEQKPFQFSEGVSELVKQVEVALRKSDVAQIVAPTPKKDEVLPEYEKERTPPKGKQLYTGPPLPIGFEPPPGYVLPPPKKQPTEEKKEKEKKDQLPRLAPKLNASEPVIAQLAKTIDSLAVFVQANPSALASAQGVLSTAQGDLEKLGEKFESAKAEERKKLEKKLEEQAKEYEDKLLGLEMEGKERLDKQEEDWKGVFEEERRKIIAAYRQKLEKELETQGEIINQRLKEEVIAQGIELQRRWIREIKVRVESERAGRLAKLDSLSTSLKKLERTTADNASYLDQNIRIHGLLSALRATVRQALESNERRGFRDELRVLRNVAGESEGGEVLDGLLKSQVPDEGVEPRADLVEWFTTSVAPAVRKAALVPDTSAGVLSHIASYVFSSLRSTPAPSLASNGNDVLSVLSRAEYYLGLKDLDSATREVNQLQGWPKRLVKDWLDAARKRLEVEQALDVVQTGATLAGLLVL</sequence>
<feature type="compositionally biased region" description="Basic and acidic residues" evidence="13">
    <location>
        <begin position="261"/>
        <end position="273"/>
    </location>
</feature>
<feature type="compositionally biased region" description="Basic and acidic residues" evidence="13">
    <location>
        <begin position="303"/>
        <end position="317"/>
    </location>
</feature>
<comment type="caution">
    <text evidence="14">The sequence shown here is derived from an EMBL/GenBank/DDBJ whole genome shotgun (WGS) entry which is preliminary data.</text>
</comment>
<reference evidence="14" key="1">
    <citation type="submission" date="2021-01" db="EMBL/GenBank/DDBJ databases">
        <authorList>
            <person name="Kaushik A."/>
        </authorList>
    </citation>
    <scope>NUCLEOTIDE SEQUENCE</scope>
    <source>
        <strain evidence="14">AG3-T5</strain>
    </source>
</reference>
<name>A0A8H3ABZ7_9AGAM</name>
<protein>
    <recommendedName>
        <fullName evidence="3 11">MICOS complex subunit MIC60</fullName>
    </recommendedName>
    <alternativeName>
        <fullName evidence="11">Mitofilin</fullName>
    </alternativeName>
</protein>
<evidence type="ECO:0000256" key="13">
    <source>
        <dbReference type="SAM" id="MobiDB-lite"/>
    </source>
</evidence>